<comment type="caution">
    <text evidence="5">The sequence shown here is derived from an EMBL/GenBank/DDBJ whole genome shotgun (WGS) entry which is preliminary data.</text>
</comment>
<dbReference type="GO" id="GO:0043565">
    <property type="term" value="F:sequence-specific DNA binding"/>
    <property type="evidence" value="ECO:0007669"/>
    <property type="project" value="InterPro"/>
</dbReference>
<dbReference type="Gene3D" id="1.10.10.10">
    <property type="entry name" value="Winged helix-like DNA-binding domain superfamily/Winged helix DNA-binding domain"/>
    <property type="match status" value="1"/>
</dbReference>
<evidence type="ECO:0000259" key="4">
    <source>
        <dbReference type="PROSITE" id="PS50061"/>
    </source>
</evidence>
<keyword evidence="3" id="KW-0539">Nucleus</keyword>
<evidence type="ECO:0000256" key="2">
    <source>
        <dbReference type="ARBA" id="ARBA00023125"/>
    </source>
</evidence>
<dbReference type="Proteomes" id="UP000663882">
    <property type="component" value="Unassembled WGS sequence"/>
</dbReference>
<evidence type="ECO:0000256" key="1">
    <source>
        <dbReference type="ARBA" id="ARBA00005562"/>
    </source>
</evidence>
<accession>A0A814F4Q2</accession>
<dbReference type="GO" id="GO:0005634">
    <property type="term" value="C:nucleus"/>
    <property type="evidence" value="ECO:0007669"/>
    <property type="project" value="UniProtKB-SubCell"/>
</dbReference>
<dbReference type="GO" id="GO:0030154">
    <property type="term" value="P:cell differentiation"/>
    <property type="evidence" value="ECO:0007669"/>
    <property type="project" value="TreeGrafter"/>
</dbReference>
<dbReference type="GO" id="GO:0000981">
    <property type="term" value="F:DNA-binding transcription factor activity, RNA polymerase II-specific"/>
    <property type="evidence" value="ECO:0007669"/>
    <property type="project" value="TreeGrafter"/>
</dbReference>
<dbReference type="EMBL" id="CAJNOO010000947">
    <property type="protein sequence ID" value="CAF1067746.1"/>
    <property type="molecule type" value="Genomic_DNA"/>
</dbReference>
<evidence type="ECO:0000313" key="5">
    <source>
        <dbReference type="EMBL" id="CAF0974978.1"/>
    </source>
</evidence>
<reference evidence="5" key="1">
    <citation type="submission" date="2021-02" db="EMBL/GenBank/DDBJ databases">
        <authorList>
            <person name="Nowell W R."/>
        </authorList>
    </citation>
    <scope>NUCLEOTIDE SEQUENCE</scope>
</reference>
<dbReference type="PRINTS" id="PR00454">
    <property type="entry name" value="ETSDOMAIN"/>
</dbReference>
<evidence type="ECO:0000256" key="3">
    <source>
        <dbReference type="RuleBase" id="RU004019"/>
    </source>
</evidence>
<dbReference type="Pfam" id="PF00178">
    <property type="entry name" value="Ets"/>
    <property type="match status" value="1"/>
</dbReference>
<comment type="subcellular location">
    <subcellularLocation>
        <location evidence="3">Nucleus</location>
    </subcellularLocation>
</comment>
<dbReference type="AlphaFoldDB" id="A0A814F4Q2"/>
<dbReference type="InterPro" id="IPR036390">
    <property type="entry name" value="WH_DNA-bd_sf"/>
</dbReference>
<dbReference type="SUPFAM" id="SSF46785">
    <property type="entry name" value="Winged helix' DNA-binding domain"/>
    <property type="match status" value="1"/>
</dbReference>
<sequence>MMDNNGEKLGIDILEDVLLSENDFDMFSDDPDLPTFDLNGSDSFMQELLRLSEELEPTCDVPDSSLHNMPINQKEWLVMDKGSKRQRPPRLYQFFLLLLENPYYASYASYTNKSEGIFQIHEPEKVADLWQQVKSRQANQQMTYDKLARAVRWYYQYDIMKKTNTRYTFQFSAKTLNEFTIDQNNNKSLYYSSINQ</sequence>
<name>A0A814F4Q2_9BILA</name>
<evidence type="ECO:0000313" key="8">
    <source>
        <dbReference type="Proteomes" id="UP000663889"/>
    </source>
</evidence>
<dbReference type="Proteomes" id="UP000663889">
    <property type="component" value="Unassembled WGS sequence"/>
</dbReference>
<dbReference type="Proteomes" id="UP000663836">
    <property type="component" value="Unassembled WGS sequence"/>
</dbReference>
<protein>
    <recommendedName>
        <fullName evidence="4">ETS domain-containing protein</fullName>
    </recommendedName>
</protein>
<dbReference type="InterPro" id="IPR046328">
    <property type="entry name" value="ETS_fam"/>
</dbReference>
<dbReference type="InterPro" id="IPR036388">
    <property type="entry name" value="WH-like_DNA-bd_sf"/>
</dbReference>
<dbReference type="PROSITE" id="PS50061">
    <property type="entry name" value="ETS_DOMAIN_3"/>
    <property type="match status" value="1"/>
</dbReference>
<proteinExistence type="inferred from homology"/>
<gene>
    <name evidence="7" type="ORF">JBS370_LOCUS21684</name>
    <name evidence="6" type="ORF">RFH988_LOCUS17603</name>
    <name evidence="5" type="ORF">SEV965_LOCUS9449</name>
</gene>
<keyword evidence="2 3" id="KW-0238">DNA-binding</keyword>
<dbReference type="OrthoDB" id="8196042at2759"/>
<organism evidence="5 8">
    <name type="scientific">Rotaria sordida</name>
    <dbReference type="NCBI Taxonomy" id="392033"/>
    <lineage>
        <taxon>Eukaryota</taxon>
        <taxon>Metazoa</taxon>
        <taxon>Spiralia</taxon>
        <taxon>Gnathifera</taxon>
        <taxon>Rotifera</taxon>
        <taxon>Eurotatoria</taxon>
        <taxon>Bdelloidea</taxon>
        <taxon>Philodinida</taxon>
        <taxon>Philodinidae</taxon>
        <taxon>Rotaria</taxon>
    </lineage>
</organism>
<evidence type="ECO:0000313" key="7">
    <source>
        <dbReference type="EMBL" id="CAF3916513.1"/>
    </source>
</evidence>
<dbReference type="SMART" id="SM00413">
    <property type="entry name" value="ETS"/>
    <property type="match status" value="1"/>
</dbReference>
<comment type="similarity">
    <text evidence="1 3">Belongs to the ETS family.</text>
</comment>
<dbReference type="InterPro" id="IPR000418">
    <property type="entry name" value="Ets_dom"/>
</dbReference>
<dbReference type="PANTHER" id="PTHR11849">
    <property type="entry name" value="ETS"/>
    <property type="match status" value="1"/>
</dbReference>
<dbReference type="EMBL" id="CAJOBD010002909">
    <property type="protein sequence ID" value="CAF3916513.1"/>
    <property type="molecule type" value="Genomic_DNA"/>
</dbReference>
<evidence type="ECO:0000313" key="6">
    <source>
        <dbReference type="EMBL" id="CAF1067746.1"/>
    </source>
</evidence>
<feature type="domain" description="ETS" evidence="4">
    <location>
        <begin position="89"/>
        <end position="172"/>
    </location>
</feature>
<dbReference type="EMBL" id="CAJNOU010000368">
    <property type="protein sequence ID" value="CAF0974978.1"/>
    <property type="molecule type" value="Genomic_DNA"/>
</dbReference>